<sequence length="402" mass="46647">MLEFLDSELSKNSAIYLLVASTIGGLIGASFKLLFEVVLGGKIAHRRDVENLLQQYKVPLVSASDALAARIGNLVSTEDHKWFETSNYYYLSTLYIFCSYFAWVEILNGKLLQLRLSDTKRSRKIFRAVILVEKSFNNFIYFRYGAYNHRKQDTGELPKLICKALGEMVIVKNGQDEKECLGFSEFCKKVENDAEFQKWLVYLNDFITSANDEFGNAHWDRLHLVELSLLVLSNVLDPKELHSSKLSKSKARLILSRIKEPYAREVFITDAVKWRLPFRVESLSKNMRREFLRMTARSPELGSFKRYSDYPKDGVEYIFEAKSRQLESKKGRWRLYREIEREFKEEANTIPFGVRVNVVVKFKEGSIPDDVLARLPENITNASKKRTRPEWVTLVEIASNNQ</sequence>
<name>A0ABY8LTP5_9GAMM</name>
<accession>A0ABY8LTP5</accession>
<dbReference type="EMBL" id="CP122961">
    <property type="protein sequence ID" value="WGI26703.1"/>
    <property type="molecule type" value="Genomic_DNA"/>
</dbReference>
<dbReference type="Proteomes" id="UP001179830">
    <property type="component" value="Chromosome"/>
</dbReference>
<organism evidence="2 3">
    <name type="scientific">Halomonas alkaliantarctica</name>
    <dbReference type="NCBI Taxonomy" id="232346"/>
    <lineage>
        <taxon>Bacteria</taxon>
        <taxon>Pseudomonadati</taxon>
        <taxon>Pseudomonadota</taxon>
        <taxon>Gammaproteobacteria</taxon>
        <taxon>Oceanospirillales</taxon>
        <taxon>Halomonadaceae</taxon>
        <taxon>Halomonas</taxon>
    </lineage>
</organism>
<evidence type="ECO:0000313" key="3">
    <source>
        <dbReference type="Proteomes" id="UP001179830"/>
    </source>
</evidence>
<keyword evidence="1" id="KW-0812">Transmembrane</keyword>
<gene>
    <name evidence="2" type="ORF">QEN58_06485</name>
</gene>
<keyword evidence="1" id="KW-1133">Transmembrane helix</keyword>
<keyword evidence="1" id="KW-0472">Membrane</keyword>
<evidence type="ECO:0000256" key="1">
    <source>
        <dbReference type="SAM" id="Phobius"/>
    </source>
</evidence>
<feature type="transmembrane region" description="Helical" evidence="1">
    <location>
        <begin position="88"/>
        <end position="107"/>
    </location>
</feature>
<feature type="transmembrane region" description="Helical" evidence="1">
    <location>
        <begin position="14"/>
        <end position="35"/>
    </location>
</feature>
<reference evidence="2" key="1">
    <citation type="submission" date="2023-04" db="EMBL/GenBank/DDBJ databases">
        <title>Complete genome sequence of Halomonas alkaliantarctica MSP3 isolated from marine sediment, Jeju Island.</title>
        <authorList>
            <person name="Park S.-J."/>
        </authorList>
    </citation>
    <scope>NUCLEOTIDE SEQUENCE</scope>
    <source>
        <strain evidence="2">MSP3</strain>
    </source>
</reference>
<evidence type="ECO:0000313" key="2">
    <source>
        <dbReference type="EMBL" id="WGI26703.1"/>
    </source>
</evidence>
<proteinExistence type="predicted"/>
<protein>
    <submittedName>
        <fullName evidence="2">Uncharacterized protein</fullName>
    </submittedName>
</protein>
<dbReference type="RefSeq" id="WP_280106313.1">
    <property type="nucleotide sequence ID" value="NZ_CP122961.1"/>
</dbReference>
<keyword evidence="3" id="KW-1185">Reference proteome</keyword>